<dbReference type="InterPro" id="IPR050595">
    <property type="entry name" value="Bact_response_regulator"/>
</dbReference>
<proteinExistence type="predicted"/>
<evidence type="ECO:0000313" key="4">
    <source>
        <dbReference type="EMBL" id="TWG81849.1"/>
    </source>
</evidence>
<dbReference type="Pfam" id="PF00072">
    <property type="entry name" value="Response_reg"/>
    <property type="match status" value="1"/>
</dbReference>
<dbReference type="GO" id="GO:0000160">
    <property type="term" value="P:phosphorelay signal transduction system"/>
    <property type="evidence" value="ECO:0007669"/>
    <property type="project" value="InterPro"/>
</dbReference>
<feature type="modified residue" description="4-aspartylphosphate" evidence="2">
    <location>
        <position position="52"/>
    </location>
</feature>
<keyword evidence="1 2" id="KW-0597">Phosphoprotein</keyword>
<keyword evidence="5" id="KW-1185">Reference proteome</keyword>
<dbReference type="Proteomes" id="UP000318141">
    <property type="component" value="Unassembled WGS sequence"/>
</dbReference>
<evidence type="ECO:0000259" key="3">
    <source>
        <dbReference type="PROSITE" id="PS50110"/>
    </source>
</evidence>
<evidence type="ECO:0000256" key="2">
    <source>
        <dbReference type="PROSITE-ProRule" id="PRU00169"/>
    </source>
</evidence>
<gene>
    <name evidence="4" type="ORF">L602_000400001680</name>
</gene>
<dbReference type="PROSITE" id="PS50110">
    <property type="entry name" value="RESPONSE_REGULATORY"/>
    <property type="match status" value="1"/>
</dbReference>
<dbReference type="AlphaFoldDB" id="A0A562BA64"/>
<dbReference type="InterPro" id="IPR011006">
    <property type="entry name" value="CheY-like_superfamily"/>
</dbReference>
<dbReference type="Gene3D" id="3.40.50.2300">
    <property type="match status" value="1"/>
</dbReference>
<dbReference type="OrthoDB" id="9800897at2"/>
<evidence type="ECO:0000313" key="5">
    <source>
        <dbReference type="Proteomes" id="UP000318141"/>
    </source>
</evidence>
<dbReference type="SUPFAM" id="SSF52172">
    <property type="entry name" value="CheY-like"/>
    <property type="match status" value="1"/>
</dbReference>
<name>A0A562BA64_9BURK</name>
<dbReference type="CDD" id="cd17574">
    <property type="entry name" value="REC_OmpR"/>
    <property type="match status" value="1"/>
</dbReference>
<dbReference type="InterPro" id="IPR001789">
    <property type="entry name" value="Sig_transdc_resp-reg_receiver"/>
</dbReference>
<sequence>MATVVVVDDETLIAEALAFLLEDLGHSVHTAPDGRSAWELIGRVDVALVITDFMMPAMSGLELAAAIKAEPAYQHIPVVLLSAAQAAVGRAHSELFAAVFEKPCSPVELLGTVERLLNGSGHNG</sequence>
<dbReference type="SMART" id="SM00448">
    <property type="entry name" value="REC"/>
    <property type="match status" value="1"/>
</dbReference>
<reference evidence="4 5" key="1">
    <citation type="submission" date="2019-07" db="EMBL/GenBank/DDBJ databases">
        <title>Genome sequencing of lignin-degrading bacterial isolates.</title>
        <authorList>
            <person name="Gladden J."/>
        </authorList>
    </citation>
    <scope>NUCLEOTIDE SEQUENCE [LARGE SCALE GENOMIC DNA]</scope>
    <source>
        <strain evidence="4 5">J11</strain>
    </source>
</reference>
<dbReference type="PANTHER" id="PTHR44591">
    <property type="entry name" value="STRESS RESPONSE REGULATOR PROTEIN 1"/>
    <property type="match status" value="1"/>
</dbReference>
<dbReference type="EMBL" id="VLJN01000034">
    <property type="protein sequence ID" value="TWG81849.1"/>
    <property type="molecule type" value="Genomic_DNA"/>
</dbReference>
<organism evidence="4 5">
    <name type="scientific">Cupriavidus gilardii J11</name>
    <dbReference type="NCBI Taxonomy" id="936133"/>
    <lineage>
        <taxon>Bacteria</taxon>
        <taxon>Pseudomonadati</taxon>
        <taxon>Pseudomonadota</taxon>
        <taxon>Betaproteobacteria</taxon>
        <taxon>Burkholderiales</taxon>
        <taxon>Burkholderiaceae</taxon>
        <taxon>Cupriavidus</taxon>
    </lineage>
</organism>
<feature type="domain" description="Response regulatory" evidence="3">
    <location>
        <begin position="3"/>
        <end position="117"/>
    </location>
</feature>
<evidence type="ECO:0000256" key="1">
    <source>
        <dbReference type="ARBA" id="ARBA00022553"/>
    </source>
</evidence>
<accession>A0A562BA64</accession>
<protein>
    <submittedName>
        <fullName evidence="4">Two-component system alkaline phosphatase synthesis response regulator PhoP</fullName>
    </submittedName>
</protein>
<comment type="caution">
    <text evidence="4">The sequence shown here is derived from an EMBL/GenBank/DDBJ whole genome shotgun (WGS) entry which is preliminary data.</text>
</comment>
<dbReference type="PANTHER" id="PTHR44591:SF3">
    <property type="entry name" value="RESPONSE REGULATORY DOMAIN-CONTAINING PROTEIN"/>
    <property type="match status" value="1"/>
</dbReference>